<dbReference type="AlphaFoldDB" id="A0A813D6C2"/>
<organism evidence="1 2">
    <name type="scientific">Polarella glacialis</name>
    <name type="common">Dinoflagellate</name>
    <dbReference type="NCBI Taxonomy" id="89957"/>
    <lineage>
        <taxon>Eukaryota</taxon>
        <taxon>Sar</taxon>
        <taxon>Alveolata</taxon>
        <taxon>Dinophyceae</taxon>
        <taxon>Suessiales</taxon>
        <taxon>Suessiaceae</taxon>
        <taxon>Polarella</taxon>
    </lineage>
</organism>
<keyword evidence="2" id="KW-1185">Reference proteome</keyword>
<name>A0A813D6C2_POLGL</name>
<accession>A0A813D6C2</accession>
<reference evidence="1" key="1">
    <citation type="submission" date="2021-02" db="EMBL/GenBank/DDBJ databases">
        <authorList>
            <person name="Dougan E. K."/>
            <person name="Rhodes N."/>
            <person name="Thang M."/>
            <person name="Chan C."/>
        </authorList>
    </citation>
    <scope>NUCLEOTIDE SEQUENCE</scope>
</reference>
<evidence type="ECO:0000313" key="1">
    <source>
        <dbReference type="EMBL" id="CAE8583914.1"/>
    </source>
</evidence>
<evidence type="ECO:0000313" key="2">
    <source>
        <dbReference type="Proteomes" id="UP000654075"/>
    </source>
</evidence>
<dbReference type="Proteomes" id="UP000654075">
    <property type="component" value="Unassembled WGS sequence"/>
</dbReference>
<comment type="caution">
    <text evidence="1">The sequence shown here is derived from an EMBL/GenBank/DDBJ whole genome shotgun (WGS) entry which is preliminary data.</text>
</comment>
<gene>
    <name evidence="1" type="ORF">PGLA1383_LOCUS2860</name>
</gene>
<dbReference type="EMBL" id="CAJNNV010000936">
    <property type="protein sequence ID" value="CAE8583914.1"/>
    <property type="molecule type" value="Genomic_DNA"/>
</dbReference>
<sequence length="211" mass="21688">MVHTNSHGLFVVRPAPLSPPPPPPGATRRLIIRWLHAPVFGALPLELAMMSTVSTAWIAGWLLLHALAGSALAAAEGGSPGACARAEACVEEASEDDPVALLQAPERGAAVAAGADEDWWRRRAGRSAAAAGAVVGSMTGEEPAESSHAKAVQTQDLLTPSVGSVAVGGAADKHCKESGEDCYDKSECCSDWCFGKHDPIGVCRGPSPPPN</sequence>
<proteinExistence type="predicted"/>
<protein>
    <submittedName>
        <fullName evidence="1">Uncharacterized protein</fullName>
    </submittedName>
</protein>